<protein>
    <submittedName>
        <fullName evidence="2">Uncharacterized protein</fullName>
    </submittedName>
</protein>
<evidence type="ECO:0000313" key="2">
    <source>
        <dbReference type="EMBL" id="EJG07251.1"/>
    </source>
</evidence>
<gene>
    <name evidence="2" type="ORF">Metli_1295</name>
</gene>
<keyword evidence="3" id="KW-1185">Reference proteome</keyword>
<dbReference type="Proteomes" id="UP000005095">
    <property type="component" value="Chromosome"/>
</dbReference>
<dbReference type="STRING" id="28892.Metli_1295"/>
<dbReference type="AlphaFoldDB" id="J0S077"/>
<feature type="compositionally biased region" description="Polar residues" evidence="1">
    <location>
        <begin position="22"/>
        <end position="42"/>
    </location>
</feature>
<reference evidence="2 3" key="1">
    <citation type="submission" date="2011-08" db="EMBL/GenBank/DDBJ databases">
        <title>The complete genome of Methanofollis liminatans DSM 4140.</title>
        <authorList>
            <consortium name="US DOE Joint Genome Institute (JGI-PGF)"/>
            <person name="Lucas S."/>
            <person name="Han J."/>
            <person name="Lapidus A."/>
            <person name="Bruce D."/>
            <person name="Goodwin L."/>
            <person name="Pitluck S."/>
            <person name="Peters L."/>
            <person name="Kyrpides N."/>
            <person name="Mavromatis K."/>
            <person name="Ivanova N."/>
            <person name="Mikhailova N."/>
            <person name="Lu M."/>
            <person name="Detter J.C."/>
            <person name="Tapia R."/>
            <person name="Han C."/>
            <person name="Land M."/>
            <person name="Hauser L."/>
            <person name="Markowitz V."/>
            <person name="Cheng J.-F."/>
            <person name="Hugenholtz P."/>
            <person name="Woyke T."/>
            <person name="Wu D."/>
            <person name="Spring S."/>
            <person name="Schuler E."/>
            <person name="Brambilla E."/>
            <person name="Klenk H.-P."/>
            <person name="Eisen J.A."/>
        </authorList>
    </citation>
    <scope>NUCLEOTIDE SEQUENCE [LARGE SCALE GENOMIC DNA]</scope>
    <source>
        <strain evidence="2 3">DSM 4140</strain>
    </source>
</reference>
<name>J0S077_9EURY</name>
<feature type="region of interest" description="Disordered" evidence="1">
    <location>
        <begin position="1"/>
        <end position="42"/>
    </location>
</feature>
<dbReference type="EMBL" id="CM001555">
    <property type="protein sequence ID" value="EJG07251.1"/>
    <property type="molecule type" value="Genomic_DNA"/>
</dbReference>
<dbReference type="HOGENOM" id="CLU_216668_0_0_2"/>
<accession>J0S077</accession>
<evidence type="ECO:0000313" key="3">
    <source>
        <dbReference type="Proteomes" id="UP000005095"/>
    </source>
</evidence>
<proteinExistence type="predicted"/>
<sequence>MGKKGSMPLGAASRIQAAADRSGTNQGFKSRAMSSAAKNSKK</sequence>
<organism evidence="2 3">
    <name type="scientific">Methanofollis liminatans DSM 4140</name>
    <dbReference type="NCBI Taxonomy" id="28892"/>
    <lineage>
        <taxon>Archaea</taxon>
        <taxon>Methanobacteriati</taxon>
        <taxon>Methanobacteriota</taxon>
        <taxon>Stenosarchaea group</taxon>
        <taxon>Methanomicrobia</taxon>
        <taxon>Methanomicrobiales</taxon>
        <taxon>Methanomicrobiaceae</taxon>
        <taxon>Methanofollis</taxon>
    </lineage>
</organism>
<dbReference type="RefSeq" id="WP_004038943.1">
    <property type="nucleotide sequence ID" value="NZ_CM001555.1"/>
</dbReference>
<evidence type="ECO:0000256" key="1">
    <source>
        <dbReference type="SAM" id="MobiDB-lite"/>
    </source>
</evidence>